<evidence type="ECO:0000313" key="4">
    <source>
        <dbReference type="EMBL" id="CAF4580470.1"/>
    </source>
</evidence>
<evidence type="ECO:0000313" key="2">
    <source>
        <dbReference type="EMBL" id="CAF3334816.1"/>
    </source>
</evidence>
<accession>A0A821B0L0</accession>
<proteinExistence type="predicted"/>
<feature type="coiled-coil region" evidence="1">
    <location>
        <begin position="6"/>
        <end position="37"/>
    </location>
</feature>
<evidence type="ECO:0000313" key="5">
    <source>
        <dbReference type="Proteomes" id="UP000663848"/>
    </source>
</evidence>
<dbReference type="Proteomes" id="UP000663872">
    <property type="component" value="Unassembled WGS sequence"/>
</dbReference>
<dbReference type="Proteomes" id="UP000663865">
    <property type="component" value="Unassembled WGS sequence"/>
</dbReference>
<keyword evidence="1" id="KW-0175">Coiled coil</keyword>
<name>A0A821B0L0_9BILA</name>
<evidence type="ECO:0000313" key="3">
    <source>
        <dbReference type="EMBL" id="CAF3461702.1"/>
    </source>
</evidence>
<reference evidence="4" key="1">
    <citation type="submission" date="2021-02" db="EMBL/GenBank/DDBJ databases">
        <authorList>
            <person name="Nowell W R."/>
        </authorList>
    </citation>
    <scope>NUCLEOTIDE SEQUENCE</scope>
</reference>
<sequence length="103" mass="12247">MKLYLRKKLDEEIKLIREDFKKELNKLNAKYENQTNIFRDRWHLVAQQIKTQNEMINNISATTLSCIMPMGIDLLRTTSEAFQSLRNKEQNEETKNKLNDSAE</sequence>
<gene>
    <name evidence="2" type="ORF">GRG538_LOCUS4039</name>
    <name evidence="3" type="ORF">KIK155_LOCUS13147</name>
    <name evidence="4" type="ORF">QYT958_LOCUS10235</name>
</gene>
<dbReference type="EMBL" id="CAJNYT010000153">
    <property type="protein sequence ID" value="CAF3334816.1"/>
    <property type="molecule type" value="Genomic_DNA"/>
</dbReference>
<dbReference type="EMBL" id="CAJNYV010002187">
    <property type="protein sequence ID" value="CAF3461702.1"/>
    <property type="molecule type" value="Genomic_DNA"/>
</dbReference>
<dbReference type="AlphaFoldDB" id="A0A821B0L0"/>
<comment type="caution">
    <text evidence="4">The sequence shown here is derived from an EMBL/GenBank/DDBJ whole genome shotgun (WGS) entry which is preliminary data.</text>
</comment>
<protein>
    <submittedName>
        <fullName evidence="4">Uncharacterized protein</fullName>
    </submittedName>
</protein>
<evidence type="ECO:0000256" key="1">
    <source>
        <dbReference type="SAM" id="Coils"/>
    </source>
</evidence>
<organism evidence="4 5">
    <name type="scientific">Rotaria socialis</name>
    <dbReference type="NCBI Taxonomy" id="392032"/>
    <lineage>
        <taxon>Eukaryota</taxon>
        <taxon>Metazoa</taxon>
        <taxon>Spiralia</taxon>
        <taxon>Gnathifera</taxon>
        <taxon>Rotifera</taxon>
        <taxon>Eurotatoria</taxon>
        <taxon>Bdelloidea</taxon>
        <taxon>Philodinida</taxon>
        <taxon>Philodinidae</taxon>
        <taxon>Rotaria</taxon>
    </lineage>
</organism>
<dbReference type="EMBL" id="CAJOBR010001123">
    <property type="protein sequence ID" value="CAF4580470.1"/>
    <property type="molecule type" value="Genomic_DNA"/>
</dbReference>
<dbReference type="Proteomes" id="UP000663848">
    <property type="component" value="Unassembled WGS sequence"/>
</dbReference>